<accession>A0ABQ2YXW4</accession>
<protein>
    <submittedName>
        <fullName evidence="1">Uncharacterized protein</fullName>
    </submittedName>
</protein>
<keyword evidence="2" id="KW-1185">Reference proteome</keyword>
<dbReference type="Proteomes" id="UP000653056">
    <property type="component" value="Unassembled WGS sequence"/>
</dbReference>
<evidence type="ECO:0000313" key="2">
    <source>
        <dbReference type="Proteomes" id="UP000653056"/>
    </source>
</evidence>
<name>A0ABQ2YXW4_9GAMM</name>
<dbReference type="EMBL" id="BMXS01000012">
    <property type="protein sequence ID" value="GGX96657.1"/>
    <property type="molecule type" value="Genomic_DNA"/>
</dbReference>
<sequence>MNSNDVMPGPELYQKVRGGFIARGTSLAAWCREHGHNPTNARSALVGAWNGPKGRELRQRLAVDSGVIRLSRSVVSA</sequence>
<dbReference type="RefSeq" id="WP_189469748.1">
    <property type="nucleotide sequence ID" value="NZ_BMXS01000012.1"/>
</dbReference>
<organism evidence="1 2">
    <name type="scientific">Litchfieldella qijiaojingensis</name>
    <dbReference type="NCBI Taxonomy" id="980347"/>
    <lineage>
        <taxon>Bacteria</taxon>
        <taxon>Pseudomonadati</taxon>
        <taxon>Pseudomonadota</taxon>
        <taxon>Gammaproteobacteria</taxon>
        <taxon>Oceanospirillales</taxon>
        <taxon>Halomonadaceae</taxon>
        <taxon>Litchfieldella</taxon>
    </lineage>
</organism>
<comment type="caution">
    <text evidence="1">The sequence shown here is derived from an EMBL/GenBank/DDBJ whole genome shotgun (WGS) entry which is preliminary data.</text>
</comment>
<reference evidence="2" key="1">
    <citation type="journal article" date="2019" name="Int. J. Syst. Evol. Microbiol.">
        <title>The Global Catalogue of Microorganisms (GCM) 10K type strain sequencing project: providing services to taxonomists for standard genome sequencing and annotation.</title>
        <authorList>
            <consortium name="The Broad Institute Genomics Platform"/>
            <consortium name="The Broad Institute Genome Sequencing Center for Infectious Disease"/>
            <person name="Wu L."/>
            <person name="Ma J."/>
        </authorList>
    </citation>
    <scope>NUCLEOTIDE SEQUENCE [LARGE SCALE GENOMIC DNA]</scope>
    <source>
        <strain evidence="2">KCTC 22228</strain>
    </source>
</reference>
<gene>
    <name evidence="1" type="ORF">GCM10007160_25350</name>
</gene>
<evidence type="ECO:0000313" key="1">
    <source>
        <dbReference type="EMBL" id="GGX96657.1"/>
    </source>
</evidence>
<proteinExistence type="predicted"/>